<dbReference type="SUPFAM" id="SSF56219">
    <property type="entry name" value="DNase I-like"/>
    <property type="match status" value="1"/>
</dbReference>
<keyword evidence="2" id="KW-0378">Hydrolase</keyword>
<evidence type="ECO:0000259" key="1">
    <source>
        <dbReference type="Pfam" id="PF19580"/>
    </source>
</evidence>
<dbReference type="EMBL" id="QSCO01000023">
    <property type="protein sequence ID" value="RGY04629.1"/>
    <property type="molecule type" value="Genomic_DNA"/>
</dbReference>
<reference evidence="2 3" key="1">
    <citation type="submission" date="2018-08" db="EMBL/GenBank/DDBJ databases">
        <title>A genome reference for cultivated species of the human gut microbiota.</title>
        <authorList>
            <person name="Zou Y."/>
            <person name="Xue W."/>
            <person name="Luo G."/>
        </authorList>
    </citation>
    <scope>NUCLEOTIDE SEQUENCE [LARGE SCALE GENOMIC DNA]</scope>
    <source>
        <strain evidence="2 3">OF03-11</strain>
    </source>
</reference>
<dbReference type="PANTHER" id="PTHR42834">
    <property type="entry name" value="ENDONUCLEASE/EXONUCLEASE/PHOSPHATASE FAMILY PROTEIN (AFU_ORTHOLOGUE AFUA_3G09210)"/>
    <property type="match status" value="1"/>
</dbReference>
<sequence>MPVIGLVDKAHFKIQTKMKLLGILFLLCVLTMPVVAQDHCRIMFYNVENLFDTADDPSTADDEFTPRGKKHWTKAKYTDKLLKIAEVIDSVGDKELPCIVGLAEVENRWVLEDLTQKTALADGNYGIVHQDSPDRRGIDVALLYRKDCFELLEADFLRLSFPEDTTIRTRDILYASGVLDSDTLHFFVCHFPSMIGGEKQSEWRRERAASTVRHKVDSLLAVQPRAGIVIMGDLNGKANTPAQKVLGTKSSDKKPRCKDLYNTGYYLLKKNYGSYRYKGNWQTIDHLILSGALLDGHSVWKADRRLTVFSAPFLLEEDKTYFGYKPCPTYRGPRYVGGYSDHLPIYIDLKK</sequence>
<dbReference type="InterPro" id="IPR036691">
    <property type="entry name" value="Endo/exonu/phosph_ase_sf"/>
</dbReference>
<evidence type="ECO:0000313" key="2">
    <source>
        <dbReference type="EMBL" id="RGY04629.1"/>
    </source>
</evidence>
<comment type="caution">
    <text evidence="2">The sequence shown here is derived from an EMBL/GenBank/DDBJ whole genome shotgun (WGS) entry which is preliminary data.</text>
</comment>
<accession>A0A3D1UJU4</accession>
<dbReference type="AlphaFoldDB" id="A0A3D1UJU4"/>
<name>A0A3D1UJU4_9BACT</name>
<dbReference type="GO" id="GO:0004519">
    <property type="term" value="F:endonuclease activity"/>
    <property type="evidence" value="ECO:0007669"/>
    <property type="project" value="UniProtKB-KW"/>
</dbReference>
<dbReference type="Pfam" id="PF19580">
    <property type="entry name" value="Exo_endo_phos_3"/>
    <property type="match status" value="1"/>
</dbReference>
<dbReference type="InterPro" id="IPR005135">
    <property type="entry name" value="Endo/exonuclease/phosphatase"/>
</dbReference>
<dbReference type="Gene3D" id="3.60.10.10">
    <property type="entry name" value="Endonuclease/exonuclease/phosphatase"/>
    <property type="match status" value="1"/>
</dbReference>
<keyword evidence="2" id="KW-0540">Nuclease</keyword>
<evidence type="ECO:0000313" key="3">
    <source>
        <dbReference type="Proteomes" id="UP000284434"/>
    </source>
</evidence>
<keyword evidence="2" id="KW-0255">Endonuclease</keyword>
<gene>
    <name evidence="2" type="ORF">DXA53_15240</name>
</gene>
<dbReference type="Proteomes" id="UP000284434">
    <property type="component" value="Unassembled WGS sequence"/>
</dbReference>
<organism evidence="2 3">
    <name type="scientific">Odoribacter splanchnicus</name>
    <dbReference type="NCBI Taxonomy" id="28118"/>
    <lineage>
        <taxon>Bacteria</taxon>
        <taxon>Pseudomonadati</taxon>
        <taxon>Bacteroidota</taxon>
        <taxon>Bacteroidia</taxon>
        <taxon>Bacteroidales</taxon>
        <taxon>Odoribacteraceae</taxon>
        <taxon>Odoribacter</taxon>
    </lineage>
</organism>
<dbReference type="PANTHER" id="PTHR42834:SF1">
    <property type="entry name" value="ENDONUCLEASE_EXONUCLEASE_PHOSPHATASE FAMILY PROTEIN (AFU_ORTHOLOGUE AFUA_3G09210)"/>
    <property type="match status" value="1"/>
</dbReference>
<protein>
    <submittedName>
        <fullName evidence="2">Endonuclease</fullName>
    </submittedName>
</protein>
<feature type="domain" description="Endonuclease/exonuclease/phosphatase" evidence="1">
    <location>
        <begin position="42"/>
        <end position="351"/>
    </location>
</feature>
<proteinExistence type="predicted"/>